<dbReference type="PANTHER" id="PTHR31438">
    <property type="entry name" value="LYSINE N-ACYLTRANSFERASE C17G9.06C-RELATED"/>
    <property type="match status" value="1"/>
</dbReference>
<evidence type="ECO:0000259" key="2">
    <source>
        <dbReference type="PROSITE" id="PS51186"/>
    </source>
</evidence>
<proteinExistence type="predicted"/>
<keyword evidence="3" id="KW-0808">Transferase</keyword>
<dbReference type="RefSeq" id="WP_322447357.1">
    <property type="nucleotide sequence ID" value="NZ_JAXOFX010000010.1"/>
</dbReference>
<dbReference type="Gene3D" id="3.40.630.30">
    <property type="match status" value="1"/>
</dbReference>
<feature type="domain" description="N-acetyltransferase" evidence="2">
    <location>
        <begin position="7"/>
        <end position="169"/>
    </location>
</feature>
<dbReference type="InterPro" id="IPR016181">
    <property type="entry name" value="Acyl_CoA_acyltransferase"/>
</dbReference>
<reference evidence="3 4" key="1">
    <citation type="submission" date="2023-11" db="EMBL/GenBank/DDBJ databases">
        <title>Bacillus jintuensis, isolated from a mudflat on the Beibu Gulf coast.</title>
        <authorList>
            <person name="Li M."/>
        </authorList>
    </citation>
    <scope>NUCLEOTIDE SEQUENCE [LARGE SCALE GENOMIC DNA]</scope>
    <source>
        <strain evidence="3 4">31A1R</strain>
    </source>
</reference>
<comment type="caution">
    <text evidence="3">The sequence shown here is derived from an EMBL/GenBank/DDBJ whole genome shotgun (WGS) entry which is preliminary data.</text>
</comment>
<evidence type="ECO:0000256" key="1">
    <source>
        <dbReference type="ARBA" id="ARBA00023251"/>
    </source>
</evidence>
<dbReference type="PROSITE" id="PS51186">
    <property type="entry name" value="GNAT"/>
    <property type="match status" value="1"/>
</dbReference>
<evidence type="ECO:0000313" key="3">
    <source>
        <dbReference type="EMBL" id="MDZ5473057.1"/>
    </source>
</evidence>
<dbReference type="Pfam" id="PF13523">
    <property type="entry name" value="Acetyltransf_8"/>
    <property type="match status" value="1"/>
</dbReference>
<dbReference type="InterPro" id="IPR000182">
    <property type="entry name" value="GNAT_dom"/>
</dbReference>
<keyword evidence="1" id="KW-0046">Antibiotic resistance</keyword>
<keyword evidence="4" id="KW-1185">Reference proteome</keyword>
<dbReference type="Proteomes" id="UP001290455">
    <property type="component" value="Unassembled WGS sequence"/>
</dbReference>
<accession>A0ABU5J113</accession>
<dbReference type="PANTHER" id="PTHR31438:SF1">
    <property type="entry name" value="LYSINE N-ACYLTRANSFERASE C17G9.06C-RELATED"/>
    <property type="match status" value="1"/>
</dbReference>
<dbReference type="GO" id="GO:0016746">
    <property type="term" value="F:acyltransferase activity"/>
    <property type="evidence" value="ECO:0007669"/>
    <property type="project" value="UniProtKB-KW"/>
</dbReference>
<name>A0ABU5J113_9BACI</name>
<evidence type="ECO:0000313" key="4">
    <source>
        <dbReference type="Proteomes" id="UP001290455"/>
    </source>
</evidence>
<keyword evidence="3" id="KW-0012">Acyltransferase</keyword>
<dbReference type="EC" id="2.3.1.-" evidence="3"/>
<dbReference type="EMBL" id="JAXOFX010000010">
    <property type="protein sequence ID" value="MDZ5473057.1"/>
    <property type="molecule type" value="Genomic_DNA"/>
</dbReference>
<gene>
    <name evidence="3" type="ORF">SM124_15165</name>
</gene>
<sequence>MISIDNLTIRAMNQNDFPLMAKWLSHPEVLKFYEESPYNLEQVFLKYGPRVEGKHYVKPCIVEYKLLPIGYIQYYPVQDSELKAYAMRENGVIFGIDQFIGEPEMWGKGIGTSMVSLMLKYLSQVNEEVKVVLDVKKNNIRAIACYKKCGFRIVKVLEDEKWLMEWKKSTVS</sequence>
<organism evidence="3 4">
    <name type="scientific">Robertmurraya mangrovi</name>
    <dbReference type="NCBI Taxonomy" id="3098077"/>
    <lineage>
        <taxon>Bacteria</taxon>
        <taxon>Bacillati</taxon>
        <taxon>Bacillota</taxon>
        <taxon>Bacilli</taxon>
        <taxon>Bacillales</taxon>
        <taxon>Bacillaceae</taxon>
        <taxon>Robertmurraya</taxon>
    </lineage>
</organism>
<protein>
    <submittedName>
        <fullName evidence="3">GNAT family N-acetyltransferase</fullName>
        <ecNumber evidence="3">2.3.1.-</ecNumber>
    </submittedName>
</protein>
<dbReference type="SUPFAM" id="SSF55729">
    <property type="entry name" value="Acyl-CoA N-acyltransferases (Nat)"/>
    <property type="match status" value="1"/>
</dbReference>